<evidence type="ECO:0000259" key="1">
    <source>
        <dbReference type="PROSITE" id="PS50151"/>
    </source>
</evidence>
<sequence>MRLIQGTLDELGTPLSDVEFVVVDLETTGGAPGTSGITEVGAVRVRGGEVLGEFQTLVHPGVPIPPFIALLTGITDAMVREAPGIGSVLPAFLEFARGSVLVAHNAPFDVSFLKAAARQCGQPWPGFAVVDTVHLARQVVTNDEVPNRKLSSLARLFGSPTTPDHRALTDARATVHVLHGLLERVGSLGVRSLEELSTFSSRVSPAQRRKRHLAEPLPNAPGVYVFRDGRDHVLYVGTSRDIRTRVRSYFTASETRTRMAEMVGIAERVDPIVCATPLEAEVRELRLIAEHKPRYNRRSRFPERQPWVKLTVEPFPRLSIVSEVRADDATYLGPFSGRRAAEQAVDALHEVFALRQCSRRMGRRGGGGACALAEMGRCAAPCTRAADEYDHEQAVVDYAAIVAQARAAMTGDCRGLVRDLRARIGSLSDDQRFEQAAVVRDRLVAVVRAAARVQRIGSLASCAEIVAARRPTQGGWEIVLVRYGRLAGTTVSPRGSDPWPYVDALRATGEVVESPVLPSPAATPEEAEKVLRWLEADGTRLVDVQGSWSCPLHGAGYERAQLDPVSAALRTGVAGFGDRLAGVAG</sequence>
<feature type="domain" description="UVR" evidence="1">
    <location>
        <begin position="414"/>
        <end position="449"/>
    </location>
</feature>
<organism evidence="3 4">
    <name type="scientific">Angustibacter luteus</name>
    <dbReference type="NCBI Taxonomy" id="658456"/>
    <lineage>
        <taxon>Bacteria</taxon>
        <taxon>Bacillati</taxon>
        <taxon>Actinomycetota</taxon>
        <taxon>Actinomycetes</taxon>
        <taxon>Kineosporiales</taxon>
        <taxon>Kineosporiaceae</taxon>
    </lineage>
</organism>
<proteinExistence type="predicted"/>
<dbReference type="InterPro" id="IPR047296">
    <property type="entry name" value="GIY-YIG_UvrC_Cho"/>
</dbReference>
<dbReference type="PANTHER" id="PTHR30562:SF1">
    <property type="entry name" value="UVRABC SYSTEM PROTEIN C"/>
    <property type="match status" value="1"/>
</dbReference>
<dbReference type="InterPro" id="IPR035901">
    <property type="entry name" value="GIY-YIG_endonuc_sf"/>
</dbReference>
<dbReference type="InterPro" id="IPR036876">
    <property type="entry name" value="UVR_dom_sf"/>
</dbReference>
<dbReference type="SUPFAM" id="SSF53098">
    <property type="entry name" value="Ribonuclease H-like"/>
    <property type="match status" value="1"/>
</dbReference>
<dbReference type="GO" id="GO:0004527">
    <property type="term" value="F:exonuclease activity"/>
    <property type="evidence" value="ECO:0007669"/>
    <property type="project" value="UniProtKB-KW"/>
</dbReference>
<evidence type="ECO:0000313" key="4">
    <source>
        <dbReference type="Proteomes" id="UP001596189"/>
    </source>
</evidence>
<keyword evidence="3" id="KW-0269">Exonuclease</keyword>
<dbReference type="InterPro" id="IPR000305">
    <property type="entry name" value="GIY-YIG_endonuc"/>
</dbReference>
<dbReference type="PROSITE" id="PS50164">
    <property type="entry name" value="GIY_YIG"/>
    <property type="match status" value="1"/>
</dbReference>
<reference evidence="4" key="1">
    <citation type="journal article" date="2019" name="Int. J. Syst. Evol. Microbiol.">
        <title>The Global Catalogue of Microorganisms (GCM) 10K type strain sequencing project: providing services to taxonomists for standard genome sequencing and annotation.</title>
        <authorList>
            <consortium name="The Broad Institute Genomics Platform"/>
            <consortium name="The Broad Institute Genome Sequencing Center for Infectious Disease"/>
            <person name="Wu L."/>
            <person name="Ma J."/>
        </authorList>
    </citation>
    <scope>NUCLEOTIDE SEQUENCE [LARGE SCALE GENOMIC DNA]</scope>
    <source>
        <strain evidence="4">KACC 14249</strain>
    </source>
</reference>
<dbReference type="SUPFAM" id="SSF46600">
    <property type="entry name" value="C-terminal UvrC-binding domain of UvrB"/>
    <property type="match status" value="1"/>
</dbReference>
<dbReference type="SMART" id="SM00465">
    <property type="entry name" value="GIYc"/>
    <property type="match status" value="1"/>
</dbReference>
<dbReference type="InterPro" id="IPR013520">
    <property type="entry name" value="Ribonucl_H"/>
</dbReference>
<dbReference type="InterPro" id="IPR001943">
    <property type="entry name" value="UVR_dom"/>
</dbReference>
<dbReference type="CDD" id="cd06127">
    <property type="entry name" value="DEDDh"/>
    <property type="match status" value="1"/>
</dbReference>
<dbReference type="CDD" id="cd10434">
    <property type="entry name" value="GIY-YIG_UvrC_Cho"/>
    <property type="match status" value="1"/>
</dbReference>
<evidence type="ECO:0000259" key="2">
    <source>
        <dbReference type="PROSITE" id="PS50164"/>
    </source>
</evidence>
<accession>A0ABW1JB41</accession>
<dbReference type="NCBIfam" id="TIGR00573">
    <property type="entry name" value="dnaq"/>
    <property type="match status" value="1"/>
</dbReference>
<dbReference type="InterPro" id="IPR050066">
    <property type="entry name" value="UvrABC_protein_C"/>
</dbReference>
<dbReference type="Gene3D" id="3.30.420.10">
    <property type="entry name" value="Ribonuclease H-like superfamily/Ribonuclease H"/>
    <property type="match status" value="1"/>
</dbReference>
<dbReference type="SUPFAM" id="SSF82771">
    <property type="entry name" value="GIY-YIG endonuclease"/>
    <property type="match status" value="1"/>
</dbReference>
<dbReference type="Pfam" id="PF00929">
    <property type="entry name" value="RNase_T"/>
    <property type="match status" value="1"/>
</dbReference>
<dbReference type="NCBIfam" id="NF005905">
    <property type="entry name" value="PRK07883.1-3"/>
    <property type="match status" value="1"/>
</dbReference>
<comment type="caution">
    <text evidence="3">The sequence shown here is derived from an EMBL/GenBank/DDBJ whole genome shotgun (WGS) entry which is preliminary data.</text>
</comment>
<keyword evidence="3" id="KW-0378">Hydrolase</keyword>
<dbReference type="Pfam" id="PF01541">
    <property type="entry name" value="GIY-YIG"/>
    <property type="match status" value="1"/>
</dbReference>
<dbReference type="PROSITE" id="PS50151">
    <property type="entry name" value="UVR"/>
    <property type="match status" value="1"/>
</dbReference>
<dbReference type="EMBL" id="JBHSRD010000002">
    <property type="protein sequence ID" value="MFC6006364.1"/>
    <property type="molecule type" value="Genomic_DNA"/>
</dbReference>
<dbReference type="Gene3D" id="3.40.1440.10">
    <property type="entry name" value="GIY-YIG endonuclease"/>
    <property type="match status" value="1"/>
</dbReference>
<gene>
    <name evidence="3" type="ORF">ACFQDO_04400</name>
</gene>
<dbReference type="PANTHER" id="PTHR30562">
    <property type="entry name" value="UVRC/OXIDOREDUCTASE"/>
    <property type="match status" value="1"/>
</dbReference>
<dbReference type="InterPro" id="IPR036397">
    <property type="entry name" value="RNaseH_sf"/>
</dbReference>
<name>A0ABW1JB41_9ACTN</name>
<dbReference type="RefSeq" id="WP_345717203.1">
    <property type="nucleotide sequence ID" value="NZ_BAABFP010000005.1"/>
</dbReference>
<dbReference type="Proteomes" id="UP001596189">
    <property type="component" value="Unassembled WGS sequence"/>
</dbReference>
<dbReference type="SMART" id="SM00479">
    <property type="entry name" value="EXOIII"/>
    <property type="match status" value="1"/>
</dbReference>
<keyword evidence="3" id="KW-0540">Nuclease</keyword>
<dbReference type="InterPro" id="IPR006054">
    <property type="entry name" value="DnaQ"/>
</dbReference>
<dbReference type="NCBIfam" id="NF005907">
    <property type="entry name" value="PRK07883.1-5"/>
    <property type="match status" value="1"/>
</dbReference>
<evidence type="ECO:0000313" key="3">
    <source>
        <dbReference type="EMBL" id="MFC6006364.1"/>
    </source>
</evidence>
<dbReference type="InterPro" id="IPR012337">
    <property type="entry name" value="RNaseH-like_sf"/>
</dbReference>
<feature type="domain" description="GIY-YIG" evidence="2">
    <location>
        <begin position="219"/>
        <end position="297"/>
    </location>
</feature>
<keyword evidence="4" id="KW-1185">Reference proteome</keyword>
<protein>
    <submittedName>
        <fullName evidence="3">DEDD exonuclease domain-containing protein</fullName>
    </submittedName>
</protein>